<evidence type="ECO:0000256" key="6">
    <source>
        <dbReference type="ARBA" id="ARBA00023274"/>
    </source>
</evidence>
<keyword evidence="6 9" id="KW-0687">Ribonucleoprotein</keyword>
<dbReference type="InterPro" id="IPR052137">
    <property type="entry name" value="uS15_ribosomal"/>
</dbReference>
<keyword evidence="11" id="KW-1185">Reference proteome</keyword>
<reference evidence="10" key="1">
    <citation type="submission" date="2022-12" db="EMBL/GenBank/DDBJ databases">
        <title>Genome assemblies of Blomia tropicalis.</title>
        <authorList>
            <person name="Cui Y."/>
        </authorList>
    </citation>
    <scope>NUCLEOTIDE SEQUENCE</scope>
    <source>
        <tissue evidence="10">Adult mites</tissue>
    </source>
</reference>
<evidence type="ECO:0000256" key="7">
    <source>
        <dbReference type="ARBA" id="ARBA00035249"/>
    </source>
</evidence>
<evidence type="ECO:0000256" key="9">
    <source>
        <dbReference type="RuleBase" id="RU003919"/>
    </source>
</evidence>
<evidence type="ECO:0000256" key="3">
    <source>
        <dbReference type="ARBA" id="ARBA00022946"/>
    </source>
</evidence>
<dbReference type="EMBL" id="JAPWDV010000001">
    <property type="protein sequence ID" value="KAJ6223684.1"/>
    <property type="molecule type" value="Genomic_DNA"/>
</dbReference>
<dbReference type="OrthoDB" id="441444at2759"/>
<accession>A0A9Q0MDZ5</accession>
<dbReference type="PANTHER" id="PTHR46685">
    <property type="entry name" value="28S RIBOSOMAL PROTEIN S15, MITOCHONDRIAL"/>
    <property type="match status" value="1"/>
</dbReference>
<dbReference type="GO" id="GO:0032543">
    <property type="term" value="P:mitochondrial translation"/>
    <property type="evidence" value="ECO:0007669"/>
    <property type="project" value="TreeGrafter"/>
</dbReference>
<evidence type="ECO:0000313" key="11">
    <source>
        <dbReference type="Proteomes" id="UP001142055"/>
    </source>
</evidence>
<dbReference type="Gene3D" id="1.10.287.10">
    <property type="entry name" value="S15/NS1, RNA-binding"/>
    <property type="match status" value="1"/>
</dbReference>
<keyword evidence="5" id="KW-0496">Mitochondrion</keyword>
<evidence type="ECO:0000256" key="1">
    <source>
        <dbReference type="ARBA" id="ARBA00004173"/>
    </source>
</evidence>
<dbReference type="InterPro" id="IPR000589">
    <property type="entry name" value="Ribosomal_uS15"/>
</dbReference>
<organism evidence="10 11">
    <name type="scientific">Blomia tropicalis</name>
    <name type="common">Mite</name>
    <dbReference type="NCBI Taxonomy" id="40697"/>
    <lineage>
        <taxon>Eukaryota</taxon>
        <taxon>Metazoa</taxon>
        <taxon>Ecdysozoa</taxon>
        <taxon>Arthropoda</taxon>
        <taxon>Chelicerata</taxon>
        <taxon>Arachnida</taxon>
        <taxon>Acari</taxon>
        <taxon>Acariformes</taxon>
        <taxon>Sarcoptiformes</taxon>
        <taxon>Astigmata</taxon>
        <taxon>Glycyphagoidea</taxon>
        <taxon>Echimyopodidae</taxon>
        <taxon>Blomia</taxon>
    </lineage>
</organism>
<dbReference type="SUPFAM" id="SSF47060">
    <property type="entry name" value="S15/NS1 RNA-binding domain"/>
    <property type="match status" value="1"/>
</dbReference>
<dbReference type="AlphaFoldDB" id="A0A9Q0MDZ5"/>
<comment type="similarity">
    <text evidence="2 9">Belongs to the universal ribosomal protein uS15 family.</text>
</comment>
<protein>
    <recommendedName>
        <fullName evidence="7">Small ribosomal subunit protein uS15m</fullName>
    </recommendedName>
    <alternativeName>
        <fullName evidence="8">28S ribosomal protein S15, mitochondrial</fullName>
    </alternativeName>
</protein>
<dbReference type="Pfam" id="PF00312">
    <property type="entry name" value="Ribosomal_S15"/>
    <property type="match status" value="1"/>
</dbReference>
<keyword evidence="4 9" id="KW-0689">Ribosomal protein</keyword>
<evidence type="ECO:0000313" key="10">
    <source>
        <dbReference type="EMBL" id="KAJ6223684.1"/>
    </source>
</evidence>
<dbReference type="OMA" id="QEQISCD"/>
<evidence type="ECO:0000256" key="4">
    <source>
        <dbReference type="ARBA" id="ARBA00022980"/>
    </source>
</evidence>
<dbReference type="GO" id="GO:0003735">
    <property type="term" value="F:structural constituent of ribosome"/>
    <property type="evidence" value="ECO:0007669"/>
    <property type="project" value="InterPro"/>
</dbReference>
<dbReference type="PANTHER" id="PTHR46685:SF1">
    <property type="entry name" value="SMALL RIBOSOMAL SUBUNIT PROTEIN US15M"/>
    <property type="match status" value="1"/>
</dbReference>
<name>A0A9Q0MDZ5_BLOTA</name>
<proteinExistence type="inferred from homology"/>
<comment type="subcellular location">
    <subcellularLocation>
        <location evidence="1">Mitochondrion</location>
    </subcellularLocation>
</comment>
<comment type="caution">
    <text evidence="10">The sequence shown here is derived from an EMBL/GenBank/DDBJ whole genome shotgun (WGS) entry which is preliminary data.</text>
</comment>
<gene>
    <name evidence="10" type="ORF">RDWZM_002229</name>
</gene>
<evidence type="ECO:0000256" key="5">
    <source>
        <dbReference type="ARBA" id="ARBA00023128"/>
    </source>
</evidence>
<keyword evidence="3" id="KW-0809">Transit peptide</keyword>
<evidence type="ECO:0000256" key="8">
    <source>
        <dbReference type="ARBA" id="ARBA00035528"/>
    </source>
</evidence>
<sequence>MHRMIINRSSLFTGGSNGTLASLTKFMFVTESNQSSLNNNYGALINCESRRFGRRYRKWHHWPNDFLPFEWERPVQDPPYLRTGDSVRDIGMWDGKSLIPGAEYSKELANAPETVRRLFTLEFATRNVIVEYQKRKILNQVRRHPHDNVSPEVKIADYTVRIRNNLHHFIKIDKYDAPRKIRQEILKNRRNVLLKDLFYQDRERYEYITRLLGITHEVPKLGVKYVKPNRKSELQRLTKEYCDKIKEERLAQYHEELKAKQITLEGDIEKIEKLIKDDKYLGTSN</sequence>
<dbReference type="SMART" id="SM01387">
    <property type="entry name" value="Ribosomal_S15"/>
    <property type="match status" value="1"/>
</dbReference>
<dbReference type="GO" id="GO:0005763">
    <property type="term" value="C:mitochondrial small ribosomal subunit"/>
    <property type="evidence" value="ECO:0007669"/>
    <property type="project" value="TreeGrafter"/>
</dbReference>
<evidence type="ECO:0000256" key="2">
    <source>
        <dbReference type="ARBA" id="ARBA00008434"/>
    </source>
</evidence>
<dbReference type="InterPro" id="IPR009068">
    <property type="entry name" value="uS15_NS1_RNA-bd_sf"/>
</dbReference>
<dbReference type="GO" id="GO:0003723">
    <property type="term" value="F:RNA binding"/>
    <property type="evidence" value="ECO:0007669"/>
    <property type="project" value="TreeGrafter"/>
</dbReference>
<dbReference type="Proteomes" id="UP001142055">
    <property type="component" value="Chromosome 1"/>
</dbReference>